<dbReference type="RefSeq" id="WP_010866350.1">
    <property type="nucleotide sequence ID" value="NC_000854.2"/>
</dbReference>
<keyword evidence="2" id="KW-1185">Reference proteome</keyword>
<evidence type="ECO:0000313" key="2">
    <source>
        <dbReference type="Proteomes" id="UP000002518"/>
    </source>
</evidence>
<dbReference type="InterPro" id="IPR024064">
    <property type="entry name" value="FdhE-like_sf"/>
</dbReference>
<accession>Q9YC44</accession>
<dbReference type="AlphaFoldDB" id="Q9YC44"/>
<organism evidence="1 2">
    <name type="scientific">Aeropyrum pernix (strain ATCC 700893 / DSM 11879 / JCM 9820 / NBRC 100138 / K1)</name>
    <dbReference type="NCBI Taxonomy" id="272557"/>
    <lineage>
        <taxon>Archaea</taxon>
        <taxon>Thermoproteota</taxon>
        <taxon>Thermoprotei</taxon>
        <taxon>Desulfurococcales</taxon>
        <taxon>Desulfurococcaceae</taxon>
        <taxon>Aeropyrum</taxon>
    </lineage>
</organism>
<dbReference type="GeneID" id="1445996"/>
<proteinExistence type="predicted"/>
<dbReference type="STRING" id="272557.APE_1407.1"/>
<name>Q9YC44_AERPE</name>
<dbReference type="PIR" id="F72618">
    <property type="entry name" value="F72618"/>
</dbReference>
<dbReference type="EnsemblBacteria" id="BAA80404">
    <property type="protein sequence ID" value="BAA80404"/>
    <property type="gene ID" value="APE_1407.1"/>
</dbReference>
<protein>
    <recommendedName>
        <fullName evidence="3">Formate dehydrogenase accessory protein FdhE</fullName>
    </recommendedName>
</protein>
<dbReference type="Proteomes" id="UP000002518">
    <property type="component" value="Chromosome"/>
</dbReference>
<dbReference type="SUPFAM" id="SSF144020">
    <property type="entry name" value="FdhE-like"/>
    <property type="match status" value="1"/>
</dbReference>
<reference evidence="1 2" key="1">
    <citation type="journal article" date="1999" name="DNA Res.">
        <title>Complete genome sequence of an aerobic hyper-thermophilic crenarchaeon, Aeropyrum pernix K1.</title>
        <authorList>
            <person name="Kawarabayasi Y."/>
            <person name="Hino Y."/>
            <person name="Horikawa H."/>
            <person name="Yamazaki S."/>
            <person name="Haikawa Y."/>
            <person name="Jin-no K."/>
            <person name="Takahashi M."/>
            <person name="Sekine M."/>
            <person name="Baba S."/>
            <person name="Ankai A."/>
            <person name="Kosugi H."/>
            <person name="Hosoyama A."/>
            <person name="Fukui S."/>
            <person name="Nagai Y."/>
            <person name="Nishijima K."/>
            <person name="Nakazawa H."/>
            <person name="Takamiya M."/>
            <person name="Masuda S."/>
            <person name="Funahashi T."/>
            <person name="Tanaka T."/>
            <person name="Kudoh Y."/>
            <person name="Yamazaki J."/>
            <person name="Kushida N."/>
            <person name="Oguchi A."/>
            <person name="Aoki K."/>
            <person name="Kubota K."/>
            <person name="Nakamura Y."/>
            <person name="Nomura N."/>
            <person name="Sako Y."/>
            <person name="Kikuchi H."/>
        </authorList>
    </citation>
    <scope>NUCLEOTIDE SEQUENCE [LARGE SCALE GENOMIC DNA]</scope>
    <source>
        <strain evidence="2">ATCC 700893 / DSM 11879 / JCM 9820 / NBRC 100138 / K1</strain>
    </source>
</reference>
<dbReference type="eggNOG" id="arCOG05634">
    <property type="taxonomic scope" value="Archaea"/>
</dbReference>
<dbReference type="Gene3D" id="3.90.1670.10">
    <property type="entry name" value="FdhE-like domain"/>
    <property type="match status" value="1"/>
</dbReference>
<sequence>MMGIVRELNEAARAQRIRRRVSELVRSLMSYKSLHKLDLPDLEKVKEVERLQAEIIEDLRGRIDVERCDARCVILKSGELLGREKLDGYCRRAQSLLGLEPSGCSPEDLAGLMETTSIDPDKTGGVLLVVQGLLRGLSEELKRQGYSWSGISHRCPVCGLESETMVRKGDGYYMVCHMCFFTWLVSRGIPVCPRCGSTVPLEVGIFTDKSRRIGLGFCSRCGYSWRILLDQYMSVPDHAAPLIALGAERFRPAMEKALEKGLEEWG</sequence>
<evidence type="ECO:0008006" key="3">
    <source>
        <dbReference type="Google" id="ProtNLM"/>
    </source>
</evidence>
<evidence type="ECO:0000313" key="1">
    <source>
        <dbReference type="EMBL" id="BAA80404.2"/>
    </source>
</evidence>
<gene>
    <name evidence="1" type="ordered locus">APE_1407.1</name>
</gene>
<dbReference type="KEGG" id="ape:APE_1407.1"/>
<dbReference type="EMBL" id="BA000002">
    <property type="protein sequence ID" value="BAA80404.2"/>
    <property type="molecule type" value="Genomic_DNA"/>
</dbReference>